<gene>
    <name evidence="5" type="ORF">SL2_095</name>
</gene>
<dbReference type="GO" id="GO:0006231">
    <property type="term" value="P:dTMP biosynthetic process"/>
    <property type="evidence" value="ECO:0007669"/>
    <property type="project" value="TreeGrafter"/>
</dbReference>
<name>A0A2D1GQR5_9CAUD</name>
<dbReference type="SUPFAM" id="SSF55831">
    <property type="entry name" value="Thymidylate synthase/dCMP hydroxymethylase"/>
    <property type="match status" value="1"/>
</dbReference>
<evidence type="ECO:0000256" key="1">
    <source>
        <dbReference type="ARBA" id="ARBA00009972"/>
    </source>
</evidence>
<comment type="similarity">
    <text evidence="1">Belongs to the thymidylate synthase family.</text>
</comment>
<dbReference type="Gene3D" id="3.30.572.10">
    <property type="entry name" value="Thymidylate synthase/dCMP hydroxymethylase domain"/>
    <property type="match status" value="2"/>
</dbReference>
<keyword evidence="2" id="KW-0489">Methyltransferase</keyword>
<evidence type="ECO:0000313" key="5">
    <source>
        <dbReference type="EMBL" id="ATN94672.1"/>
    </source>
</evidence>
<accession>A0A2D1GQR5</accession>
<keyword evidence="6" id="KW-1185">Reference proteome</keyword>
<organism evidence="5 6">
    <name type="scientific">Pseudomonas phage SL2</name>
    <dbReference type="NCBI Taxonomy" id="2041345"/>
    <lineage>
        <taxon>Viruses</taxon>
        <taxon>Duplodnaviria</taxon>
        <taxon>Heunggongvirae</taxon>
        <taxon>Uroviricota</taxon>
        <taxon>Caudoviricetes</taxon>
        <taxon>Chimalliviridae</taxon>
        <taxon>Phikzvirus</taxon>
        <taxon>Phikzvirus SL2</taxon>
    </lineage>
</organism>
<reference evidence="5 6" key="1">
    <citation type="journal article" date="2017" name="Viruses">
        <title>Differential Effect of Newly Isolated Phages Belonging to PB1-Like, phiKZ-Like and LUZ24-Like Viruses against Multi-Drug Resistant Pseudomonas aeruginosa under Varying Growth Conditions.</title>
        <authorList>
            <person name="Latz S."/>
            <person name="Kruttgen A."/>
            <person name="Hafner H."/>
            <person name="Buhl E.M."/>
            <person name="Ritter K."/>
            <person name="Horz H.P."/>
        </authorList>
    </citation>
    <scope>NUCLEOTIDE SEQUENCE [LARGE SCALE GENOMIC DNA]</scope>
</reference>
<dbReference type="GO" id="GO:0004799">
    <property type="term" value="F:thymidylate synthase activity"/>
    <property type="evidence" value="ECO:0007669"/>
    <property type="project" value="TreeGrafter"/>
</dbReference>
<dbReference type="InterPro" id="IPR036926">
    <property type="entry name" value="Thymidate_synth/dCMP_Mease_sf"/>
</dbReference>
<sequence>MEQYLNSIRLVKELGVHKGDRTGTGTQSIFGQQERYSLRNNVLPVVTTKKIHLPSVIHELFWMLSGDTRVDYLIENGVRIWNEWVKPNTALYAPMTDEAVLKAVTTLIGAPFVMYVHCMNDDSTPIIETVAEFESGMAPETIQAFWDEHPVNREEIQYVIGVSEKSWNRHATEGFDEAKNPEGIHTEYNKRLYRALTHKEPARLVGGDLGAVYGKTWRDLEDTRVIPKHEWVDYEARGFDFVVDIPGTCMENDRCVVTRRIDQIQDVINQLKTNPDSRRIIVCAWAPQLVDEQSLPPCHSFFQFWTRELTLEERYDWAQLNDTEAQRIFLEGEQPETDYALWDKLGVPKRALSCQLYQR</sequence>
<dbReference type="PANTHER" id="PTHR11548:SF1">
    <property type="entry name" value="THYMIDYLATE SYNTHASE 1"/>
    <property type="match status" value="1"/>
</dbReference>
<evidence type="ECO:0000259" key="4">
    <source>
        <dbReference type="Pfam" id="PF00303"/>
    </source>
</evidence>
<evidence type="ECO:0000256" key="3">
    <source>
        <dbReference type="ARBA" id="ARBA00022679"/>
    </source>
</evidence>
<dbReference type="PANTHER" id="PTHR11548">
    <property type="entry name" value="THYMIDYLATE SYNTHASE 1"/>
    <property type="match status" value="1"/>
</dbReference>
<dbReference type="EMBL" id="MF805716">
    <property type="protein sequence ID" value="ATN94672.1"/>
    <property type="molecule type" value="Genomic_DNA"/>
</dbReference>
<dbReference type="Proteomes" id="UP000242032">
    <property type="component" value="Segment"/>
</dbReference>
<protein>
    <recommendedName>
        <fullName evidence="4">Thymidylate synthase/dCMP hydroxymethylase domain-containing protein</fullName>
    </recommendedName>
</protein>
<dbReference type="InterPro" id="IPR045097">
    <property type="entry name" value="Thymidate_synth/dCMP_Mease"/>
</dbReference>
<proteinExistence type="inferred from homology"/>
<dbReference type="InterPro" id="IPR023451">
    <property type="entry name" value="Thymidate_synth/dCMP_Mease_dom"/>
</dbReference>
<feature type="domain" description="Thymidylate synthase/dCMP hydroxymethylase" evidence="4">
    <location>
        <begin position="2"/>
        <end position="309"/>
    </location>
</feature>
<dbReference type="GO" id="GO:0032259">
    <property type="term" value="P:methylation"/>
    <property type="evidence" value="ECO:0007669"/>
    <property type="project" value="UniProtKB-KW"/>
</dbReference>
<dbReference type="Pfam" id="PF00303">
    <property type="entry name" value="Thymidylat_synt"/>
    <property type="match status" value="1"/>
</dbReference>
<evidence type="ECO:0000313" key="6">
    <source>
        <dbReference type="Proteomes" id="UP000242032"/>
    </source>
</evidence>
<evidence type="ECO:0000256" key="2">
    <source>
        <dbReference type="ARBA" id="ARBA00022603"/>
    </source>
</evidence>
<keyword evidence="3" id="KW-0808">Transferase</keyword>